<sequence>MIPRPYVDEGGKRVTREETPYRHQSQCQECNRDYTSTVEYTEYRAMYGDYISIADYTVPAYCPTCREQPGNSKHDRREVHLSFDAELTAIGWIMRFLDRLEHPKDPTPPQPEQVEIFFDMIAELEDPSTGEFDVEGFHDRDAAPFYYAYCRLDKGHFNDLCARALEEYQVQVRGLAYRGEQYIRENGLIEEMEVESKRCPQGYDIVPHVDLLDQMGTYIGVLYHHTEVTDDGHEYKVDEVIFDGEPIPHVAYTPSSADDLAWGYNGAGSANTARSILEHAITVSGDPPDVNPATAWRDLRGFDAYREPESHNSGEIITYDEVMEFLRQHENESED</sequence>
<dbReference type="EMBL" id="JBHSWU010000018">
    <property type="protein sequence ID" value="MFC6723455.1"/>
    <property type="molecule type" value="Genomic_DNA"/>
</dbReference>
<evidence type="ECO:0008006" key="4">
    <source>
        <dbReference type="Google" id="ProtNLM"/>
    </source>
</evidence>
<reference evidence="2 3" key="1">
    <citation type="journal article" date="2019" name="Int. J. Syst. Evol. Microbiol.">
        <title>The Global Catalogue of Microorganisms (GCM) 10K type strain sequencing project: providing services to taxonomists for standard genome sequencing and annotation.</title>
        <authorList>
            <consortium name="The Broad Institute Genomics Platform"/>
            <consortium name="The Broad Institute Genome Sequencing Center for Infectious Disease"/>
            <person name="Wu L."/>
            <person name="Ma J."/>
        </authorList>
    </citation>
    <scope>NUCLEOTIDE SEQUENCE [LARGE SCALE GENOMIC DNA]</scope>
    <source>
        <strain evidence="2 3">NBRC 111368</strain>
    </source>
</reference>
<gene>
    <name evidence="2" type="ORF">ACFQE1_03425</name>
</gene>
<dbReference type="Proteomes" id="UP001596328">
    <property type="component" value="Unassembled WGS sequence"/>
</dbReference>
<organism evidence="2 3">
    <name type="scientific">Halobium palmae</name>
    <dbReference type="NCBI Taxonomy" id="1776492"/>
    <lineage>
        <taxon>Archaea</taxon>
        <taxon>Methanobacteriati</taxon>
        <taxon>Methanobacteriota</taxon>
        <taxon>Stenosarchaea group</taxon>
        <taxon>Halobacteria</taxon>
        <taxon>Halobacteriales</taxon>
        <taxon>Haloferacaceae</taxon>
        <taxon>Halobium</taxon>
    </lineage>
</organism>
<name>A0ABD5RW29_9EURY</name>
<dbReference type="AlphaFoldDB" id="A0ABD5RW29"/>
<protein>
    <recommendedName>
        <fullName evidence="4">Transposase</fullName>
    </recommendedName>
</protein>
<comment type="caution">
    <text evidence="2">The sequence shown here is derived from an EMBL/GenBank/DDBJ whole genome shotgun (WGS) entry which is preliminary data.</text>
</comment>
<feature type="region of interest" description="Disordered" evidence="1">
    <location>
        <begin position="1"/>
        <end position="20"/>
    </location>
</feature>
<evidence type="ECO:0000313" key="2">
    <source>
        <dbReference type="EMBL" id="MFC6723455.1"/>
    </source>
</evidence>
<accession>A0ABD5RW29</accession>
<keyword evidence="3" id="KW-1185">Reference proteome</keyword>
<proteinExistence type="predicted"/>
<evidence type="ECO:0000313" key="3">
    <source>
        <dbReference type="Proteomes" id="UP001596328"/>
    </source>
</evidence>
<evidence type="ECO:0000256" key="1">
    <source>
        <dbReference type="SAM" id="MobiDB-lite"/>
    </source>
</evidence>